<comment type="similarity">
    <text evidence="3 8">Belongs to the class-V pyridoxal-phosphate-dependent aminotransferase family. Csd subfamily.</text>
</comment>
<dbReference type="Pfam" id="PF00266">
    <property type="entry name" value="Aminotran_5"/>
    <property type="match status" value="1"/>
</dbReference>
<feature type="domain" description="Aminotransferase class V" evidence="9">
    <location>
        <begin position="44"/>
        <end position="412"/>
    </location>
</feature>
<protein>
    <recommendedName>
        <fullName evidence="8">Cysteine desulfurase</fullName>
        <ecNumber evidence="8">2.8.1.7</ecNumber>
    </recommendedName>
</protein>
<organism evidence="10 11">
    <name type="scientific">Aromatoleum evansii</name>
    <name type="common">Azoarcus evansii</name>
    <dbReference type="NCBI Taxonomy" id="59406"/>
    <lineage>
        <taxon>Bacteria</taxon>
        <taxon>Pseudomonadati</taxon>
        <taxon>Pseudomonadota</taxon>
        <taxon>Betaproteobacteria</taxon>
        <taxon>Rhodocyclales</taxon>
        <taxon>Rhodocyclaceae</taxon>
        <taxon>Aromatoleum</taxon>
    </lineage>
</organism>
<dbReference type="GO" id="GO:0031071">
    <property type="term" value="F:cysteine desulfurase activity"/>
    <property type="evidence" value="ECO:0007669"/>
    <property type="project" value="UniProtKB-EC"/>
</dbReference>
<evidence type="ECO:0000256" key="6">
    <source>
        <dbReference type="ARBA" id="ARBA00050776"/>
    </source>
</evidence>
<evidence type="ECO:0000313" key="10">
    <source>
        <dbReference type="EMBL" id="WRL48900.1"/>
    </source>
</evidence>
<evidence type="ECO:0000256" key="3">
    <source>
        <dbReference type="ARBA" id="ARBA00010447"/>
    </source>
</evidence>
<dbReference type="CDD" id="cd06453">
    <property type="entry name" value="SufS_like"/>
    <property type="match status" value="1"/>
</dbReference>
<dbReference type="PANTHER" id="PTHR43586:SF8">
    <property type="entry name" value="CYSTEINE DESULFURASE 1, CHLOROPLASTIC"/>
    <property type="match status" value="1"/>
</dbReference>
<evidence type="ECO:0000256" key="5">
    <source>
        <dbReference type="ARBA" id="ARBA00022898"/>
    </source>
</evidence>
<dbReference type="InterPro" id="IPR016454">
    <property type="entry name" value="Cysteine_dSase"/>
</dbReference>
<dbReference type="Gene3D" id="3.90.1150.10">
    <property type="entry name" value="Aspartate Aminotransferase, domain 1"/>
    <property type="match status" value="1"/>
</dbReference>
<dbReference type="EMBL" id="CP141259">
    <property type="protein sequence ID" value="WRL48900.1"/>
    <property type="molecule type" value="Genomic_DNA"/>
</dbReference>
<dbReference type="RefSeq" id="WP_407281035.1">
    <property type="nucleotide sequence ID" value="NZ_CP141259.1"/>
</dbReference>
<gene>
    <name evidence="10" type="ORF">U5817_07495</name>
</gene>
<dbReference type="InterPro" id="IPR015421">
    <property type="entry name" value="PyrdxlP-dep_Trfase_major"/>
</dbReference>
<dbReference type="NCBIfam" id="TIGR01979">
    <property type="entry name" value="sufS"/>
    <property type="match status" value="1"/>
</dbReference>
<dbReference type="InterPro" id="IPR015422">
    <property type="entry name" value="PyrdxlP-dep_Trfase_small"/>
</dbReference>
<dbReference type="InterPro" id="IPR020578">
    <property type="entry name" value="Aminotrans_V_PyrdxlP_BS"/>
</dbReference>
<name>A0ABZ1ASN7_AROEV</name>
<evidence type="ECO:0000259" key="9">
    <source>
        <dbReference type="Pfam" id="PF00266"/>
    </source>
</evidence>
<evidence type="ECO:0000256" key="7">
    <source>
        <dbReference type="RuleBase" id="RU004504"/>
    </source>
</evidence>
<dbReference type="InterPro" id="IPR015424">
    <property type="entry name" value="PyrdxlP-dep_Trfase"/>
</dbReference>
<comment type="cofactor">
    <cofactor evidence="1 7">
        <name>pyridoxal 5'-phosphate</name>
        <dbReference type="ChEBI" id="CHEBI:597326"/>
    </cofactor>
</comment>
<keyword evidence="5 8" id="KW-0663">Pyridoxal phosphate</keyword>
<evidence type="ECO:0000256" key="8">
    <source>
        <dbReference type="RuleBase" id="RU004506"/>
    </source>
</evidence>
<keyword evidence="11" id="KW-1185">Reference proteome</keyword>
<dbReference type="PROSITE" id="PS00595">
    <property type="entry name" value="AA_TRANSFER_CLASS_5"/>
    <property type="match status" value="1"/>
</dbReference>
<proteinExistence type="inferred from homology"/>
<comment type="catalytic activity">
    <reaction evidence="6 8">
        <text>(sulfur carrier)-H + L-cysteine = (sulfur carrier)-SH + L-alanine</text>
        <dbReference type="Rhea" id="RHEA:43892"/>
        <dbReference type="Rhea" id="RHEA-COMP:14737"/>
        <dbReference type="Rhea" id="RHEA-COMP:14739"/>
        <dbReference type="ChEBI" id="CHEBI:29917"/>
        <dbReference type="ChEBI" id="CHEBI:35235"/>
        <dbReference type="ChEBI" id="CHEBI:57972"/>
        <dbReference type="ChEBI" id="CHEBI:64428"/>
        <dbReference type="EC" id="2.8.1.7"/>
    </reaction>
</comment>
<dbReference type="InterPro" id="IPR010970">
    <property type="entry name" value="Cys_dSase_SufS"/>
</dbReference>
<evidence type="ECO:0000256" key="4">
    <source>
        <dbReference type="ARBA" id="ARBA00022679"/>
    </source>
</evidence>
<dbReference type="Gene3D" id="3.40.640.10">
    <property type="entry name" value="Type I PLP-dependent aspartate aminotransferase-like (Major domain)"/>
    <property type="match status" value="1"/>
</dbReference>
<sequence length="426" mass="46071">MRDDPKERAALGRAANAIAPADGIARRRADFPILARTVNDRPLVYLDNGATSQKPQCVIDAEAHYYAHLNANVHRGVHRLSQEATDAYEAARDIARDFINAAQREEIVFVRGTTEAINLVANSFGARFRAGDEILITGMEHHSNIVPWQLACERSGAVLKVVPVDDSGELDAAAFESLLSPRTRIVGLTHVSNALGTINPVRELIALAHARGVPVLLDGAQAVPHLAIDVQALDCDFYAFSGHKLYGPTGTGVLYGRRALLEAMPPWQGGGDMIRQVSFARTTYNDLPYRFEAGTPNIAGAIALGEAMRYVRDLGLDAIAAHESALLRDATERARAFPGLRLIGTAREKAAILSFVLQDVHAHDVGSILDHEGVAVRTGHHCAMPLMERFGVAATVRASFALYNTHEDVAALFAALEKVREVFGDA</sequence>
<dbReference type="EC" id="2.8.1.7" evidence="8"/>
<accession>A0ABZ1ASN7</accession>
<evidence type="ECO:0000313" key="11">
    <source>
        <dbReference type="Proteomes" id="UP001626593"/>
    </source>
</evidence>
<dbReference type="PIRSF" id="PIRSF005572">
    <property type="entry name" value="NifS"/>
    <property type="match status" value="1"/>
</dbReference>
<evidence type="ECO:0000256" key="1">
    <source>
        <dbReference type="ARBA" id="ARBA00001933"/>
    </source>
</evidence>
<dbReference type="PANTHER" id="PTHR43586">
    <property type="entry name" value="CYSTEINE DESULFURASE"/>
    <property type="match status" value="1"/>
</dbReference>
<dbReference type="Proteomes" id="UP001626593">
    <property type="component" value="Chromosome"/>
</dbReference>
<evidence type="ECO:0000256" key="2">
    <source>
        <dbReference type="ARBA" id="ARBA00002824"/>
    </source>
</evidence>
<dbReference type="InterPro" id="IPR000192">
    <property type="entry name" value="Aminotrans_V_dom"/>
</dbReference>
<comment type="function">
    <text evidence="2 8">Catalyzes the removal of elemental sulfur and selenium atoms from L-cysteine, L-cystine, L-selenocysteine, and L-selenocystine to produce L-alanine.</text>
</comment>
<keyword evidence="4 8" id="KW-0808">Transferase</keyword>
<dbReference type="SUPFAM" id="SSF53383">
    <property type="entry name" value="PLP-dependent transferases"/>
    <property type="match status" value="1"/>
</dbReference>
<reference evidence="10 11" key="1">
    <citation type="submission" date="2023-12" db="EMBL/GenBank/DDBJ databases">
        <title>A. evansii MAY27, complete genome.</title>
        <authorList>
            <person name="Wang Y."/>
        </authorList>
    </citation>
    <scope>NUCLEOTIDE SEQUENCE [LARGE SCALE GENOMIC DNA]</scope>
    <source>
        <strain evidence="10 11">MAY27</strain>
    </source>
</reference>